<dbReference type="Proteomes" id="UP001595699">
    <property type="component" value="Unassembled WGS sequence"/>
</dbReference>
<keyword evidence="1" id="KW-1133">Transmembrane helix</keyword>
<feature type="transmembrane region" description="Helical" evidence="1">
    <location>
        <begin position="230"/>
        <end position="251"/>
    </location>
</feature>
<proteinExistence type="predicted"/>
<name>A0ABV7Y3I5_9ACTN</name>
<organism evidence="2 3">
    <name type="scientific">Tenggerimyces flavus</name>
    <dbReference type="NCBI Taxonomy" id="1708749"/>
    <lineage>
        <taxon>Bacteria</taxon>
        <taxon>Bacillati</taxon>
        <taxon>Actinomycetota</taxon>
        <taxon>Actinomycetes</taxon>
        <taxon>Propionibacteriales</taxon>
        <taxon>Nocardioidaceae</taxon>
        <taxon>Tenggerimyces</taxon>
    </lineage>
</organism>
<comment type="caution">
    <text evidence="2">The sequence shown here is derived from an EMBL/GenBank/DDBJ whole genome shotgun (WGS) entry which is preliminary data.</text>
</comment>
<sequence>MAAKQGWRAVVATLLLILGSLATLVAVPAAWADRAMSTTEFRSTVRTISADPRLHVTVAKQVTGALMERIDVKGNIGDGLDSLARRGITGGFLDDIRNLVNVSDVAVRALIQQRIQDVLATSAATGVWETLARNAQTVIVTQRTGPATAISVDVAPLIDEIKRRLVADGLTAASQIQPGQTQVVLVRSETVGTARTWYERVHLLGTYAPFVAIGLFLLALIAAVRRMRTLVAAALGVAVAMIALLLGLTIGSDLAPPSIEALIYDAAAESFRPTALAVLGSSLLVAGVSASIAWIRTD</sequence>
<evidence type="ECO:0000313" key="2">
    <source>
        <dbReference type="EMBL" id="MFC3759349.1"/>
    </source>
</evidence>
<evidence type="ECO:0000256" key="1">
    <source>
        <dbReference type="SAM" id="Phobius"/>
    </source>
</evidence>
<keyword evidence="3" id="KW-1185">Reference proteome</keyword>
<dbReference type="EMBL" id="JBHRZH010000001">
    <property type="protein sequence ID" value="MFC3759349.1"/>
    <property type="molecule type" value="Genomic_DNA"/>
</dbReference>
<protein>
    <recommendedName>
        <fullName evidence="4">Integral membrane protein</fullName>
    </recommendedName>
</protein>
<keyword evidence="1" id="KW-0472">Membrane</keyword>
<keyword evidence="1" id="KW-0812">Transmembrane</keyword>
<reference evidence="3" key="1">
    <citation type="journal article" date="2019" name="Int. J. Syst. Evol. Microbiol.">
        <title>The Global Catalogue of Microorganisms (GCM) 10K type strain sequencing project: providing services to taxonomists for standard genome sequencing and annotation.</title>
        <authorList>
            <consortium name="The Broad Institute Genomics Platform"/>
            <consortium name="The Broad Institute Genome Sequencing Center for Infectious Disease"/>
            <person name="Wu L."/>
            <person name="Ma J."/>
        </authorList>
    </citation>
    <scope>NUCLEOTIDE SEQUENCE [LARGE SCALE GENOMIC DNA]</scope>
    <source>
        <strain evidence="3">CGMCC 4.7241</strain>
    </source>
</reference>
<evidence type="ECO:0008006" key="4">
    <source>
        <dbReference type="Google" id="ProtNLM"/>
    </source>
</evidence>
<feature type="transmembrane region" description="Helical" evidence="1">
    <location>
        <begin position="271"/>
        <end position="295"/>
    </location>
</feature>
<gene>
    <name evidence="2" type="ORF">ACFOUW_00725</name>
</gene>
<evidence type="ECO:0000313" key="3">
    <source>
        <dbReference type="Proteomes" id="UP001595699"/>
    </source>
</evidence>
<dbReference type="RefSeq" id="WP_205122252.1">
    <property type="nucleotide sequence ID" value="NZ_JAFBCM010000001.1"/>
</dbReference>
<accession>A0ABV7Y3I5</accession>
<feature type="transmembrane region" description="Helical" evidence="1">
    <location>
        <begin position="204"/>
        <end position="223"/>
    </location>
</feature>